<keyword evidence="1" id="KW-1133">Transmembrane helix</keyword>
<organism evidence="2">
    <name type="scientific">Chaetoceros debilis</name>
    <dbReference type="NCBI Taxonomy" id="122233"/>
    <lineage>
        <taxon>Eukaryota</taxon>
        <taxon>Sar</taxon>
        <taxon>Stramenopiles</taxon>
        <taxon>Ochrophyta</taxon>
        <taxon>Bacillariophyta</taxon>
        <taxon>Coscinodiscophyceae</taxon>
        <taxon>Chaetocerotophycidae</taxon>
        <taxon>Chaetocerotales</taxon>
        <taxon>Chaetocerotaceae</taxon>
        <taxon>Chaetoceros</taxon>
    </lineage>
</organism>
<evidence type="ECO:0000313" key="2">
    <source>
        <dbReference type="EMBL" id="CAE0466543.1"/>
    </source>
</evidence>
<name>A0A7S3Q5Q2_9STRA</name>
<gene>
    <name evidence="2" type="ORF">CDEB00056_LOCUS11395</name>
</gene>
<sequence>MNPFHTRNRNPAQTSSRSNTFTVSVTLTIGLVFNFIFILASLTNVAEGFSCPSSPTAAIATRIRRGDAHQMRLRTKMQMQMQMQDSTDNRNGGMDMVKDINPFSSSSFIAGNGNSPKTSFIIATSVADPYDRSIVDGEAASTTASPAMDSAGAGFFYLYIGVSVLAGIKEFGSRFVKWRENQE</sequence>
<keyword evidence="1" id="KW-0472">Membrane</keyword>
<keyword evidence="1" id="KW-0812">Transmembrane</keyword>
<dbReference type="AlphaFoldDB" id="A0A7S3Q5Q2"/>
<dbReference type="EMBL" id="HBIO01014754">
    <property type="protein sequence ID" value="CAE0466543.1"/>
    <property type="molecule type" value="Transcribed_RNA"/>
</dbReference>
<evidence type="ECO:0000256" key="1">
    <source>
        <dbReference type="SAM" id="Phobius"/>
    </source>
</evidence>
<proteinExistence type="predicted"/>
<reference evidence="2" key="1">
    <citation type="submission" date="2021-01" db="EMBL/GenBank/DDBJ databases">
        <authorList>
            <person name="Corre E."/>
            <person name="Pelletier E."/>
            <person name="Niang G."/>
            <person name="Scheremetjew M."/>
            <person name="Finn R."/>
            <person name="Kale V."/>
            <person name="Holt S."/>
            <person name="Cochrane G."/>
            <person name="Meng A."/>
            <person name="Brown T."/>
            <person name="Cohen L."/>
        </authorList>
    </citation>
    <scope>NUCLEOTIDE SEQUENCE</scope>
    <source>
        <strain evidence="2">MM31A-1</strain>
    </source>
</reference>
<accession>A0A7S3Q5Q2</accession>
<feature type="transmembrane region" description="Helical" evidence="1">
    <location>
        <begin position="21"/>
        <end position="42"/>
    </location>
</feature>
<protein>
    <submittedName>
        <fullName evidence="2">Uncharacterized protein</fullName>
    </submittedName>
</protein>